<feature type="transmembrane region" description="Helical" evidence="9">
    <location>
        <begin position="123"/>
        <end position="146"/>
    </location>
</feature>
<evidence type="ECO:0000256" key="2">
    <source>
        <dbReference type="ARBA" id="ARBA00022475"/>
    </source>
</evidence>
<dbReference type="GO" id="GO:0004190">
    <property type="term" value="F:aspartic-type endopeptidase activity"/>
    <property type="evidence" value="ECO:0007669"/>
    <property type="project" value="UniProtKB-EC"/>
</dbReference>
<comment type="function">
    <text evidence="9 10">This protein specifically catalyzes the removal of signal peptides from prolipoproteins.</text>
</comment>
<dbReference type="RefSeq" id="WP_390353021.1">
    <property type="nucleotide sequence ID" value="NZ_JBHUIZ010000003.1"/>
</dbReference>
<dbReference type="HAMAP" id="MF_00161">
    <property type="entry name" value="LspA"/>
    <property type="match status" value="1"/>
</dbReference>
<feature type="active site" evidence="9">
    <location>
        <position position="130"/>
    </location>
</feature>
<dbReference type="Pfam" id="PF01252">
    <property type="entry name" value="Peptidase_A8"/>
    <property type="match status" value="1"/>
</dbReference>
<evidence type="ECO:0000256" key="8">
    <source>
        <dbReference type="ARBA" id="ARBA00023136"/>
    </source>
</evidence>
<keyword evidence="2 9" id="KW-1003">Cell membrane</keyword>
<dbReference type="InterPro" id="IPR001872">
    <property type="entry name" value="Peptidase_A8"/>
</dbReference>
<comment type="pathway">
    <text evidence="9">Protein modification; lipoprotein biosynthesis (signal peptide cleavage).</text>
</comment>
<dbReference type="PROSITE" id="PS00855">
    <property type="entry name" value="SPASE_II"/>
    <property type="match status" value="1"/>
</dbReference>
<feature type="transmembrane region" description="Helical" evidence="9">
    <location>
        <begin position="59"/>
        <end position="76"/>
    </location>
</feature>
<keyword evidence="13" id="KW-1185">Reference proteome</keyword>
<dbReference type="PRINTS" id="PR00781">
    <property type="entry name" value="LIPOSIGPTASE"/>
</dbReference>
<dbReference type="NCBIfam" id="TIGR00077">
    <property type="entry name" value="lspA"/>
    <property type="match status" value="1"/>
</dbReference>
<keyword evidence="5 9" id="KW-0064">Aspartyl protease</keyword>
<protein>
    <recommendedName>
        <fullName evidence="9">Lipoprotein signal peptidase</fullName>
        <ecNumber evidence="9">3.4.23.36</ecNumber>
    </recommendedName>
    <alternativeName>
        <fullName evidence="9">Prolipoprotein signal peptidase</fullName>
    </alternativeName>
    <alternativeName>
        <fullName evidence="9">Signal peptidase II</fullName>
        <shortName evidence="9">SPase II</shortName>
    </alternativeName>
</protein>
<comment type="similarity">
    <text evidence="1 9 11">Belongs to the peptidase A8 family.</text>
</comment>
<dbReference type="Proteomes" id="UP001281447">
    <property type="component" value="Unassembled WGS sequence"/>
</dbReference>
<dbReference type="PANTHER" id="PTHR33695:SF1">
    <property type="entry name" value="LIPOPROTEIN SIGNAL PEPTIDASE"/>
    <property type="match status" value="1"/>
</dbReference>
<evidence type="ECO:0000256" key="6">
    <source>
        <dbReference type="ARBA" id="ARBA00022801"/>
    </source>
</evidence>
<evidence type="ECO:0000256" key="1">
    <source>
        <dbReference type="ARBA" id="ARBA00006139"/>
    </source>
</evidence>
<organism evidence="12 13">
    <name type="scientific">Tigheibacillus halophilus</name>
    <dbReference type="NCBI Taxonomy" id="361280"/>
    <lineage>
        <taxon>Bacteria</taxon>
        <taxon>Bacillati</taxon>
        <taxon>Bacillota</taxon>
        <taxon>Bacilli</taxon>
        <taxon>Bacillales</taxon>
        <taxon>Bacillaceae</taxon>
        <taxon>Tigheibacillus</taxon>
    </lineage>
</organism>
<sequence length="157" mass="18032">MFLYYLIAIIVIALDQLTKWVIVKTMDLYESIPVIENFFFITSSRNKGAAWGILQEQMIFFYFVTLIVIIGVVYFIQKYAKESIWLGIGLSLILGGAIGNFIDRIFRNEVVDFLHFYIFNYDFPIFNVADSSLCIGVGFIIIATIIDEWKGKKKGLA</sequence>
<feature type="active site" evidence="9">
    <location>
        <position position="112"/>
    </location>
</feature>
<comment type="catalytic activity">
    <reaction evidence="9 10">
        <text>Release of signal peptides from bacterial membrane prolipoproteins. Hydrolyzes -Xaa-Yaa-Zaa-|-(S,diacylglyceryl)Cys-, in which Xaa is hydrophobic (preferably Leu), and Yaa (Ala or Ser) and Zaa (Gly or Ala) have small, neutral side chains.</text>
        <dbReference type="EC" id="3.4.23.36"/>
    </reaction>
</comment>
<feature type="transmembrane region" description="Helical" evidence="9">
    <location>
        <begin position="83"/>
        <end position="103"/>
    </location>
</feature>
<evidence type="ECO:0000313" key="12">
    <source>
        <dbReference type="EMBL" id="MDY0396310.1"/>
    </source>
</evidence>
<gene>
    <name evidence="9 12" type="primary">lspA</name>
    <name evidence="12" type="ORF">RWE15_20640</name>
</gene>
<keyword evidence="8 9" id="KW-0472">Membrane</keyword>
<evidence type="ECO:0000256" key="4">
    <source>
        <dbReference type="ARBA" id="ARBA00022692"/>
    </source>
</evidence>
<evidence type="ECO:0000256" key="11">
    <source>
        <dbReference type="RuleBase" id="RU004181"/>
    </source>
</evidence>
<comment type="caution">
    <text evidence="12">The sequence shown here is derived from an EMBL/GenBank/DDBJ whole genome shotgun (WGS) entry which is preliminary data.</text>
</comment>
<reference evidence="12 13" key="1">
    <citation type="submission" date="2023-10" db="EMBL/GenBank/DDBJ databases">
        <title>Virgibacillus halophilus 5B73C genome.</title>
        <authorList>
            <person name="Miliotis G."/>
            <person name="Sengupta P."/>
            <person name="Hameed A."/>
            <person name="Chuvochina M."/>
            <person name="Mcdonagh F."/>
            <person name="Simpson A.C."/>
            <person name="Singh N.K."/>
            <person name="Rekha P.D."/>
            <person name="Raman K."/>
            <person name="Hugenholtz P."/>
            <person name="Venkateswaran K."/>
        </authorList>
    </citation>
    <scope>NUCLEOTIDE SEQUENCE [LARGE SCALE GENOMIC DNA]</scope>
    <source>
        <strain evidence="12 13">5B73C</strain>
    </source>
</reference>
<comment type="subcellular location">
    <subcellularLocation>
        <location evidence="9">Cell membrane</location>
        <topology evidence="9">Multi-pass membrane protein</topology>
    </subcellularLocation>
</comment>
<keyword evidence="3 9" id="KW-0645">Protease</keyword>
<evidence type="ECO:0000256" key="7">
    <source>
        <dbReference type="ARBA" id="ARBA00022989"/>
    </source>
</evidence>
<evidence type="ECO:0000256" key="3">
    <source>
        <dbReference type="ARBA" id="ARBA00022670"/>
    </source>
</evidence>
<keyword evidence="6 9" id="KW-0378">Hydrolase</keyword>
<evidence type="ECO:0000313" key="13">
    <source>
        <dbReference type="Proteomes" id="UP001281447"/>
    </source>
</evidence>
<keyword evidence="7 9" id="KW-1133">Transmembrane helix</keyword>
<evidence type="ECO:0000256" key="10">
    <source>
        <dbReference type="RuleBase" id="RU000594"/>
    </source>
</evidence>
<name>A0ABU5CBA1_9BACI</name>
<dbReference type="EMBL" id="JAWDIP010000004">
    <property type="protein sequence ID" value="MDY0396310.1"/>
    <property type="molecule type" value="Genomic_DNA"/>
</dbReference>
<dbReference type="EC" id="3.4.23.36" evidence="9"/>
<accession>A0ABU5CBA1</accession>
<comment type="caution">
    <text evidence="9">Lacks conserved residue(s) required for the propagation of feature annotation.</text>
</comment>
<evidence type="ECO:0000256" key="5">
    <source>
        <dbReference type="ARBA" id="ARBA00022750"/>
    </source>
</evidence>
<evidence type="ECO:0000256" key="9">
    <source>
        <dbReference type="HAMAP-Rule" id="MF_00161"/>
    </source>
</evidence>
<dbReference type="PANTHER" id="PTHR33695">
    <property type="entry name" value="LIPOPROTEIN SIGNAL PEPTIDASE"/>
    <property type="match status" value="1"/>
</dbReference>
<proteinExistence type="inferred from homology"/>
<keyword evidence="4 9" id="KW-0812">Transmembrane</keyword>